<dbReference type="HOGENOM" id="CLU_047691_3_0_0"/>
<accession>D1CIE7</accession>
<dbReference type="InterPro" id="IPR013325">
    <property type="entry name" value="RNA_pol_sigma_r2"/>
</dbReference>
<dbReference type="SUPFAM" id="SSF88946">
    <property type="entry name" value="Sigma2 domain of RNA polymerase sigma factors"/>
    <property type="match status" value="1"/>
</dbReference>
<keyword evidence="5" id="KW-0804">Transcription</keyword>
<dbReference type="Pfam" id="PF04542">
    <property type="entry name" value="Sigma70_r2"/>
    <property type="match status" value="1"/>
</dbReference>
<dbReference type="GO" id="GO:0003677">
    <property type="term" value="F:DNA binding"/>
    <property type="evidence" value="ECO:0007669"/>
    <property type="project" value="UniProtKB-KW"/>
</dbReference>
<dbReference type="eggNOG" id="COG1595">
    <property type="taxonomic scope" value="Bacteria"/>
</dbReference>
<organism evidence="8 9">
    <name type="scientific">Thermobaculum terrenum (strain ATCC BAA-798 / CCMEE 7001 / YNP1)</name>
    <dbReference type="NCBI Taxonomy" id="525904"/>
    <lineage>
        <taxon>Bacteria</taxon>
        <taxon>Bacillati</taxon>
        <taxon>Chloroflexota</taxon>
        <taxon>Chloroflexia</taxon>
        <taxon>Candidatus Thermobaculales</taxon>
        <taxon>Candidatus Thermobaculaceae</taxon>
        <taxon>Thermobaculum</taxon>
    </lineage>
</organism>
<evidence type="ECO:0000259" key="7">
    <source>
        <dbReference type="Pfam" id="PF08281"/>
    </source>
</evidence>
<keyword evidence="3" id="KW-0731">Sigma factor</keyword>
<dbReference type="InterPro" id="IPR013324">
    <property type="entry name" value="RNA_pol_sigma_r3/r4-like"/>
</dbReference>
<dbReference type="InterPro" id="IPR014284">
    <property type="entry name" value="RNA_pol_sigma-70_dom"/>
</dbReference>
<dbReference type="GO" id="GO:0006352">
    <property type="term" value="P:DNA-templated transcription initiation"/>
    <property type="evidence" value="ECO:0007669"/>
    <property type="project" value="InterPro"/>
</dbReference>
<feature type="domain" description="RNA polymerase sigma factor 70 region 4 type 2" evidence="7">
    <location>
        <begin position="124"/>
        <end position="176"/>
    </location>
</feature>
<protein>
    <submittedName>
        <fullName evidence="8">RNA polymerase, sigma-24 subunit, ECF subfamily</fullName>
    </submittedName>
</protein>
<evidence type="ECO:0000256" key="5">
    <source>
        <dbReference type="ARBA" id="ARBA00023163"/>
    </source>
</evidence>
<comment type="similarity">
    <text evidence="1">Belongs to the sigma-70 factor family. ECF subfamily.</text>
</comment>
<dbReference type="PANTHER" id="PTHR43133">
    <property type="entry name" value="RNA POLYMERASE ECF-TYPE SIGMA FACTO"/>
    <property type="match status" value="1"/>
</dbReference>
<name>D1CIE7_THET1</name>
<dbReference type="Proteomes" id="UP000000323">
    <property type="component" value="Chromosome 2"/>
</dbReference>
<evidence type="ECO:0000256" key="3">
    <source>
        <dbReference type="ARBA" id="ARBA00023082"/>
    </source>
</evidence>
<dbReference type="SUPFAM" id="SSF88659">
    <property type="entry name" value="Sigma3 and sigma4 domains of RNA polymerase sigma factors"/>
    <property type="match status" value="1"/>
</dbReference>
<dbReference type="NCBIfam" id="TIGR02937">
    <property type="entry name" value="sigma70-ECF"/>
    <property type="match status" value="1"/>
</dbReference>
<dbReference type="InterPro" id="IPR013249">
    <property type="entry name" value="RNA_pol_sigma70_r4_t2"/>
</dbReference>
<feature type="domain" description="RNA polymerase sigma-70 region 2" evidence="6">
    <location>
        <begin position="31"/>
        <end position="96"/>
    </location>
</feature>
<dbReference type="InterPro" id="IPR039425">
    <property type="entry name" value="RNA_pol_sigma-70-like"/>
</dbReference>
<dbReference type="EMBL" id="CP001826">
    <property type="protein sequence ID" value="ACZ43518.1"/>
    <property type="molecule type" value="Genomic_DNA"/>
</dbReference>
<evidence type="ECO:0000256" key="2">
    <source>
        <dbReference type="ARBA" id="ARBA00023015"/>
    </source>
</evidence>
<dbReference type="RefSeq" id="WP_012876549.1">
    <property type="nucleotide sequence ID" value="NC_013526.1"/>
</dbReference>
<dbReference type="Gene3D" id="1.10.10.10">
    <property type="entry name" value="Winged helix-like DNA-binding domain superfamily/Winged helix DNA-binding domain"/>
    <property type="match status" value="1"/>
</dbReference>
<dbReference type="InterPro" id="IPR036388">
    <property type="entry name" value="WH-like_DNA-bd_sf"/>
</dbReference>
<dbReference type="CDD" id="cd06171">
    <property type="entry name" value="Sigma70_r4"/>
    <property type="match status" value="1"/>
</dbReference>
<evidence type="ECO:0000313" key="8">
    <source>
        <dbReference type="EMBL" id="ACZ43518.1"/>
    </source>
</evidence>
<evidence type="ECO:0000313" key="9">
    <source>
        <dbReference type="Proteomes" id="UP000000323"/>
    </source>
</evidence>
<dbReference type="GO" id="GO:0016987">
    <property type="term" value="F:sigma factor activity"/>
    <property type="evidence" value="ECO:0007669"/>
    <property type="project" value="UniProtKB-KW"/>
</dbReference>
<gene>
    <name evidence="8" type="ordered locus">Tter_2630</name>
</gene>
<keyword evidence="2" id="KW-0805">Transcription regulation</keyword>
<keyword evidence="9" id="KW-1185">Reference proteome</keyword>
<dbReference type="AlphaFoldDB" id="D1CIE7"/>
<sequence>MENPEGTRELLAEMELVRAARDGDKEAFSALVRLYQQDVYRLCYRVLGNHHNAEDASQEVFLRAYDRLKQLESNDKFRSWLMRIAVNICLNERRRRHPITEIEEWHHPDTQDPETNTLRSERLQLVERAIQELPRNHRIALVLKDLEGVDYAQIADYLEVQEGTARVWVYRGRQKLKEIIERWNGT</sequence>
<dbReference type="InterPro" id="IPR007627">
    <property type="entry name" value="RNA_pol_sigma70_r2"/>
</dbReference>
<proteinExistence type="inferred from homology"/>
<dbReference type="KEGG" id="ttr:Tter_2630"/>
<dbReference type="PANTHER" id="PTHR43133:SF8">
    <property type="entry name" value="RNA POLYMERASE SIGMA FACTOR HI_1459-RELATED"/>
    <property type="match status" value="1"/>
</dbReference>
<keyword evidence="4" id="KW-0238">DNA-binding</keyword>
<evidence type="ECO:0000259" key="6">
    <source>
        <dbReference type="Pfam" id="PF04542"/>
    </source>
</evidence>
<dbReference type="OrthoDB" id="9780326at2"/>
<dbReference type="STRING" id="525904.Tter_2630"/>
<evidence type="ECO:0000256" key="4">
    <source>
        <dbReference type="ARBA" id="ARBA00023125"/>
    </source>
</evidence>
<reference evidence="9" key="1">
    <citation type="journal article" date="2010" name="Stand. Genomic Sci.">
        <title>Complete genome sequence of 'Thermobaculum terrenum' type strain (YNP1).</title>
        <authorList>
            <person name="Kiss H."/>
            <person name="Cleland D."/>
            <person name="Lapidus A."/>
            <person name="Lucas S."/>
            <person name="Glavina Del Rio T."/>
            <person name="Nolan M."/>
            <person name="Tice H."/>
            <person name="Han C."/>
            <person name="Goodwin L."/>
            <person name="Pitluck S."/>
            <person name="Liolios K."/>
            <person name="Ivanova N."/>
            <person name="Mavromatis K."/>
            <person name="Ovchinnikova G."/>
            <person name="Pati A."/>
            <person name="Chen A."/>
            <person name="Palaniappan K."/>
            <person name="Land M."/>
            <person name="Hauser L."/>
            <person name="Chang Y."/>
            <person name="Jeffries C."/>
            <person name="Lu M."/>
            <person name="Brettin T."/>
            <person name="Detter J."/>
            <person name="Goker M."/>
            <person name="Tindall B."/>
            <person name="Beck B."/>
            <person name="McDermott T."/>
            <person name="Woyke T."/>
            <person name="Bristow J."/>
            <person name="Eisen J."/>
            <person name="Markowitz V."/>
            <person name="Hugenholtz P."/>
            <person name="Kyrpides N."/>
            <person name="Klenk H."/>
            <person name="Cheng J."/>
        </authorList>
    </citation>
    <scope>NUCLEOTIDE SEQUENCE [LARGE SCALE GENOMIC DNA]</scope>
    <source>
        <strain evidence="9">ATCC BAA-798 / YNP1</strain>
    </source>
</reference>
<evidence type="ECO:0000256" key="1">
    <source>
        <dbReference type="ARBA" id="ARBA00010641"/>
    </source>
</evidence>
<dbReference type="Gene3D" id="1.10.1740.10">
    <property type="match status" value="1"/>
</dbReference>
<dbReference type="Pfam" id="PF08281">
    <property type="entry name" value="Sigma70_r4_2"/>
    <property type="match status" value="1"/>
</dbReference>